<comment type="caution">
    <text evidence="2">The sequence shown here is derived from an EMBL/GenBank/DDBJ whole genome shotgun (WGS) entry which is preliminary data.</text>
</comment>
<feature type="transmembrane region" description="Helical" evidence="1">
    <location>
        <begin position="131"/>
        <end position="154"/>
    </location>
</feature>
<dbReference type="AlphaFoldDB" id="A0ABD0LTU1"/>
<evidence type="ECO:0000256" key="1">
    <source>
        <dbReference type="SAM" id="Phobius"/>
    </source>
</evidence>
<reference evidence="2 3" key="1">
    <citation type="journal article" date="2023" name="Sci. Data">
        <title>Genome assembly of the Korean intertidal mud-creeper Batillaria attramentaria.</title>
        <authorList>
            <person name="Patra A.K."/>
            <person name="Ho P.T."/>
            <person name="Jun S."/>
            <person name="Lee S.J."/>
            <person name="Kim Y."/>
            <person name="Won Y.J."/>
        </authorList>
    </citation>
    <scope>NUCLEOTIDE SEQUENCE [LARGE SCALE GENOMIC DNA]</scope>
    <source>
        <strain evidence="2">Wonlab-2016</strain>
    </source>
</reference>
<keyword evidence="1" id="KW-0472">Membrane</keyword>
<keyword evidence="1" id="KW-0812">Transmembrane</keyword>
<sequence>MATLRGAASLPKIIRPFIARRGLSATAVLSNWNKDWKPGPFPKTPEERAAAAKRYGLRVEDYNVYPDDGMGYGDYPKLPFASGDSKDPYEDWDIPELKRNYGEPLHALADIIGEDRWDANANPRYSYLDMFLTLAGFLTTITVIYILTLPYPLFLPVMPKQYPFNDLYVENGGSPETEPSIRHYTFEAVEETD</sequence>
<dbReference type="PANTHER" id="PTHR12840">
    <property type="entry name" value="NADH-UBIQUINONE OXIDOREDUCTASE ASHI SUBUNIT"/>
    <property type="match status" value="1"/>
</dbReference>
<dbReference type="PANTHER" id="PTHR12840:SF1">
    <property type="entry name" value="NADH DEHYDROGENASE [UBIQUINONE] 1 BETA SUBCOMPLEX SUBUNIT 8, MITOCHONDRIAL"/>
    <property type="match status" value="1"/>
</dbReference>
<evidence type="ECO:0008006" key="4">
    <source>
        <dbReference type="Google" id="ProtNLM"/>
    </source>
</evidence>
<accession>A0ABD0LTU1</accession>
<keyword evidence="3" id="KW-1185">Reference proteome</keyword>
<evidence type="ECO:0000313" key="2">
    <source>
        <dbReference type="EMBL" id="KAK7503060.1"/>
    </source>
</evidence>
<gene>
    <name evidence="2" type="ORF">BaRGS_00005686</name>
</gene>
<dbReference type="Proteomes" id="UP001519460">
    <property type="component" value="Unassembled WGS sequence"/>
</dbReference>
<dbReference type="Pfam" id="PF05821">
    <property type="entry name" value="NDUF_B8"/>
    <property type="match status" value="1"/>
</dbReference>
<proteinExistence type="predicted"/>
<dbReference type="InterPro" id="IPR008699">
    <property type="entry name" value="NDUFB8"/>
</dbReference>
<evidence type="ECO:0000313" key="3">
    <source>
        <dbReference type="Proteomes" id="UP001519460"/>
    </source>
</evidence>
<name>A0ABD0LTU1_9CAEN</name>
<organism evidence="2 3">
    <name type="scientific">Batillaria attramentaria</name>
    <dbReference type="NCBI Taxonomy" id="370345"/>
    <lineage>
        <taxon>Eukaryota</taxon>
        <taxon>Metazoa</taxon>
        <taxon>Spiralia</taxon>
        <taxon>Lophotrochozoa</taxon>
        <taxon>Mollusca</taxon>
        <taxon>Gastropoda</taxon>
        <taxon>Caenogastropoda</taxon>
        <taxon>Sorbeoconcha</taxon>
        <taxon>Cerithioidea</taxon>
        <taxon>Batillariidae</taxon>
        <taxon>Batillaria</taxon>
    </lineage>
</organism>
<keyword evidence="1" id="KW-1133">Transmembrane helix</keyword>
<protein>
    <recommendedName>
        <fullName evidence="4">NADH dehydrogenase [ubiquinone] 1 beta subcomplex subunit 8, mitochondrial</fullName>
    </recommendedName>
</protein>
<dbReference type="EMBL" id="JACVVK020000022">
    <property type="protein sequence ID" value="KAK7503060.1"/>
    <property type="molecule type" value="Genomic_DNA"/>
</dbReference>